<sequence>MERSEPALVPEWLKSSGSVSGGGSSANHFAPSVTHSDVSPLVHQTRNRNSKSISDFDTRHLAFLDRTASSNSRRSSSNGSAKHAYSSFNRSHRDKDREREKERLSYGDFWDRDSSDPLGNILSNRTEKDTLRRSQSMVSRKELLPRRVAVDSKNGSNNNQSNGNGLHSGVNAGSNIKKSVFEKDFPSLGSEEKQGVPDVGRVSSPGLSTAVQSLPVGNSALIGGEGWTSALAEVPPIIGSSSSSGTFSAPQTGVATALSGPPSAMTGLNMAEALAQAPSRTRTSPQLSVKTQRLEELAIKQSRQLIPVTPSMPKSSVLSFSDKSKPKTAAVRTGEMNLAAKNGQQQPSALQHGSQSLHGGNVKSDVPKTSGKLLVLKPAWENGVSPSPKDVVSPTSNTNSRAANNQLAVAPSVASAPSRTPNNPKLSSGERKATALNPITGFAVERRPSLSQTQSRNDFFNLLKKKTSTNSSSAVPADSGPDSLSPTLEKSGEVTKEVVTAPASPHAIENGVKVTVNGDTHEEVQRFSDVGEKNMSHCVTVVPDEEEAAFLRSLGWEENSGEEGLTEEEINAFYQEYKKRGMQLKLPEFHMNSCGGGSSEVGSSDSESKA</sequence>
<feature type="compositionally biased region" description="Polar residues" evidence="1">
    <location>
        <begin position="342"/>
        <end position="358"/>
    </location>
</feature>
<feature type="compositionally biased region" description="Basic and acidic residues" evidence="1">
    <location>
        <begin position="139"/>
        <end position="150"/>
    </location>
</feature>
<dbReference type="Proteomes" id="UP000827721">
    <property type="component" value="Unassembled WGS sequence"/>
</dbReference>
<feature type="compositionally biased region" description="Low complexity" evidence="1">
    <location>
        <begin position="69"/>
        <end position="80"/>
    </location>
</feature>
<feature type="compositionally biased region" description="Low complexity" evidence="1">
    <location>
        <begin position="408"/>
        <end position="418"/>
    </location>
</feature>
<gene>
    <name evidence="2" type="ORF">JRO89_XS07G0162300</name>
</gene>
<feature type="region of interest" description="Disordered" evidence="1">
    <location>
        <begin position="116"/>
        <end position="171"/>
    </location>
</feature>
<evidence type="ECO:0008006" key="4">
    <source>
        <dbReference type="Google" id="ProtNLM"/>
    </source>
</evidence>
<feature type="region of interest" description="Disordered" evidence="1">
    <location>
        <begin position="1"/>
        <end position="100"/>
    </location>
</feature>
<feature type="region of interest" description="Disordered" evidence="1">
    <location>
        <begin position="341"/>
        <end position="368"/>
    </location>
</feature>
<feature type="compositionally biased region" description="Basic and acidic residues" evidence="1">
    <location>
        <begin position="91"/>
        <end position="100"/>
    </location>
</feature>
<evidence type="ECO:0000313" key="3">
    <source>
        <dbReference type="Proteomes" id="UP000827721"/>
    </source>
</evidence>
<feature type="compositionally biased region" description="Low complexity" evidence="1">
    <location>
        <begin position="600"/>
        <end position="610"/>
    </location>
</feature>
<reference evidence="2 3" key="1">
    <citation type="submission" date="2021-02" db="EMBL/GenBank/DDBJ databases">
        <title>Plant Genome Project.</title>
        <authorList>
            <person name="Zhang R.-G."/>
        </authorList>
    </citation>
    <scope>NUCLEOTIDE SEQUENCE [LARGE SCALE GENOMIC DNA]</scope>
    <source>
        <tissue evidence="2">Leaves</tissue>
    </source>
</reference>
<feature type="region of interest" description="Disordered" evidence="1">
    <location>
        <begin position="308"/>
        <end position="327"/>
    </location>
</feature>
<accession>A0ABQ8HU80</accession>
<feature type="region of interest" description="Disordered" evidence="1">
    <location>
        <begin position="591"/>
        <end position="610"/>
    </location>
</feature>
<organism evidence="2 3">
    <name type="scientific">Xanthoceras sorbifolium</name>
    <dbReference type="NCBI Taxonomy" id="99658"/>
    <lineage>
        <taxon>Eukaryota</taxon>
        <taxon>Viridiplantae</taxon>
        <taxon>Streptophyta</taxon>
        <taxon>Embryophyta</taxon>
        <taxon>Tracheophyta</taxon>
        <taxon>Spermatophyta</taxon>
        <taxon>Magnoliopsida</taxon>
        <taxon>eudicotyledons</taxon>
        <taxon>Gunneridae</taxon>
        <taxon>Pentapetalae</taxon>
        <taxon>rosids</taxon>
        <taxon>malvids</taxon>
        <taxon>Sapindales</taxon>
        <taxon>Sapindaceae</taxon>
        <taxon>Xanthoceroideae</taxon>
        <taxon>Xanthoceras</taxon>
    </lineage>
</organism>
<dbReference type="PANTHER" id="PTHR34112">
    <property type="entry name" value="C-JUN-AMINO-TERMINAL KINASE-INTERACTING PROTEIN"/>
    <property type="match status" value="1"/>
</dbReference>
<protein>
    <recommendedName>
        <fullName evidence="4">Mediator of RNA polymerase II transcription subunit 1</fullName>
    </recommendedName>
</protein>
<dbReference type="PANTHER" id="PTHR34112:SF18">
    <property type="entry name" value="C-JUN-AMINO-TERMINAL KINASE-INTERACTING PROTEIN"/>
    <property type="match status" value="1"/>
</dbReference>
<feature type="region of interest" description="Disordered" evidence="1">
    <location>
        <begin position="380"/>
        <end position="399"/>
    </location>
</feature>
<feature type="region of interest" description="Disordered" evidence="1">
    <location>
        <begin position="408"/>
        <end position="455"/>
    </location>
</feature>
<keyword evidence="3" id="KW-1185">Reference proteome</keyword>
<evidence type="ECO:0000313" key="2">
    <source>
        <dbReference type="EMBL" id="KAH7567839.1"/>
    </source>
</evidence>
<name>A0ABQ8HU80_9ROSI</name>
<feature type="compositionally biased region" description="Low complexity" evidence="1">
    <location>
        <begin position="152"/>
        <end position="169"/>
    </location>
</feature>
<comment type="caution">
    <text evidence="2">The sequence shown here is derived from an EMBL/GenBank/DDBJ whole genome shotgun (WGS) entry which is preliminary data.</text>
</comment>
<feature type="compositionally biased region" description="Polar residues" evidence="1">
    <location>
        <begin position="312"/>
        <end position="321"/>
    </location>
</feature>
<feature type="compositionally biased region" description="Basic and acidic residues" evidence="1">
    <location>
        <begin position="54"/>
        <end position="63"/>
    </location>
</feature>
<dbReference type="EMBL" id="JAFEMO010000007">
    <property type="protein sequence ID" value="KAH7567839.1"/>
    <property type="molecule type" value="Genomic_DNA"/>
</dbReference>
<proteinExistence type="predicted"/>
<feature type="region of interest" description="Disordered" evidence="1">
    <location>
        <begin position="467"/>
        <end position="493"/>
    </location>
</feature>
<evidence type="ECO:0000256" key="1">
    <source>
        <dbReference type="SAM" id="MobiDB-lite"/>
    </source>
</evidence>